<dbReference type="Gene3D" id="1.10.260.40">
    <property type="entry name" value="lambda repressor-like DNA-binding domains"/>
    <property type="match status" value="1"/>
</dbReference>
<proteinExistence type="predicted"/>
<name>A0A8B2NRY6_9HYPH</name>
<dbReference type="CDD" id="cd00093">
    <property type="entry name" value="HTH_XRE"/>
    <property type="match status" value="1"/>
</dbReference>
<dbReference type="OrthoDB" id="7206663at2"/>
<feature type="compositionally biased region" description="Basic and acidic residues" evidence="1">
    <location>
        <begin position="110"/>
        <end position="119"/>
    </location>
</feature>
<dbReference type="InterPro" id="IPR001387">
    <property type="entry name" value="Cro/C1-type_HTH"/>
</dbReference>
<evidence type="ECO:0000256" key="1">
    <source>
        <dbReference type="SAM" id="MobiDB-lite"/>
    </source>
</evidence>
<dbReference type="SUPFAM" id="SSF47413">
    <property type="entry name" value="lambda repressor-like DNA-binding domains"/>
    <property type="match status" value="1"/>
</dbReference>
<organism evidence="3 4">
    <name type="scientific">Acuticoccus sediminis</name>
    <dbReference type="NCBI Taxonomy" id="2184697"/>
    <lineage>
        <taxon>Bacteria</taxon>
        <taxon>Pseudomonadati</taxon>
        <taxon>Pseudomonadota</taxon>
        <taxon>Alphaproteobacteria</taxon>
        <taxon>Hyphomicrobiales</taxon>
        <taxon>Amorphaceae</taxon>
        <taxon>Acuticoccus</taxon>
    </lineage>
</organism>
<dbReference type="Proteomes" id="UP000249590">
    <property type="component" value="Unassembled WGS sequence"/>
</dbReference>
<accession>A0A8B2NRY6</accession>
<evidence type="ECO:0000313" key="4">
    <source>
        <dbReference type="Proteomes" id="UP000249590"/>
    </source>
</evidence>
<dbReference type="PROSITE" id="PS50943">
    <property type="entry name" value="HTH_CROC1"/>
    <property type="match status" value="1"/>
</dbReference>
<feature type="domain" description="HTH cro/C1-type" evidence="2">
    <location>
        <begin position="7"/>
        <end position="36"/>
    </location>
</feature>
<dbReference type="AlphaFoldDB" id="A0A8B2NRY6"/>
<reference evidence="3 4" key="1">
    <citation type="submission" date="2018-05" db="EMBL/GenBank/DDBJ databases">
        <title>Acuticoccus sediminis sp. nov., isolated from deep-sea sediment of Indian Ocean.</title>
        <authorList>
            <person name="Liu X."/>
            <person name="Lai Q."/>
            <person name="Du Y."/>
            <person name="Sun F."/>
            <person name="Zhang X."/>
            <person name="Wang S."/>
            <person name="Shao Z."/>
        </authorList>
    </citation>
    <scope>NUCLEOTIDE SEQUENCE [LARGE SCALE GENOMIC DNA]</scope>
    <source>
        <strain evidence="3 4">PTG4-2</strain>
    </source>
</reference>
<sequence>MITSRQVKAARALLGWSQSDLSAWSGVSAPTIARLEAIDGPLGGRAYTVRRICQALEAGGIQFILASRRGVGVRLKTARKATDKSMTSPPTSSSPAGLIDAEPPADSESESTRSAERQD</sequence>
<feature type="compositionally biased region" description="Low complexity" evidence="1">
    <location>
        <begin position="85"/>
        <end position="95"/>
    </location>
</feature>
<keyword evidence="4" id="KW-1185">Reference proteome</keyword>
<feature type="region of interest" description="Disordered" evidence="1">
    <location>
        <begin position="76"/>
        <end position="119"/>
    </location>
</feature>
<dbReference type="GO" id="GO:0003677">
    <property type="term" value="F:DNA binding"/>
    <property type="evidence" value="ECO:0007669"/>
    <property type="project" value="InterPro"/>
</dbReference>
<evidence type="ECO:0000259" key="2">
    <source>
        <dbReference type="PROSITE" id="PS50943"/>
    </source>
</evidence>
<comment type="caution">
    <text evidence="3">The sequence shown here is derived from an EMBL/GenBank/DDBJ whole genome shotgun (WGS) entry which is preliminary data.</text>
</comment>
<dbReference type="InterPro" id="IPR010982">
    <property type="entry name" value="Lambda_DNA-bd_dom_sf"/>
</dbReference>
<dbReference type="EMBL" id="QHHQ01000003">
    <property type="protein sequence ID" value="RAI01070.1"/>
    <property type="molecule type" value="Genomic_DNA"/>
</dbReference>
<gene>
    <name evidence="3" type="ORF">DLJ53_17800</name>
</gene>
<evidence type="ECO:0000313" key="3">
    <source>
        <dbReference type="EMBL" id="RAI01070.1"/>
    </source>
</evidence>
<protein>
    <submittedName>
        <fullName evidence="3">Transcriptional regulator</fullName>
    </submittedName>
</protein>